<dbReference type="EMBL" id="BFEA01000002">
    <property type="protein sequence ID" value="GBG59105.1"/>
    <property type="molecule type" value="Genomic_DNA"/>
</dbReference>
<proteinExistence type="predicted"/>
<protein>
    <submittedName>
        <fullName evidence="1">Uncharacterized protein</fullName>
    </submittedName>
</protein>
<gene>
    <name evidence="1" type="ORF">CBR_g24448</name>
</gene>
<dbReference type="AlphaFoldDB" id="A0A388JMW6"/>
<organism evidence="1 2">
    <name type="scientific">Chara braunii</name>
    <name type="common">Braun's stonewort</name>
    <dbReference type="NCBI Taxonomy" id="69332"/>
    <lineage>
        <taxon>Eukaryota</taxon>
        <taxon>Viridiplantae</taxon>
        <taxon>Streptophyta</taxon>
        <taxon>Charophyceae</taxon>
        <taxon>Charales</taxon>
        <taxon>Characeae</taxon>
        <taxon>Chara</taxon>
    </lineage>
</organism>
<sequence length="116" mass="12767">MERRTCPSSVAGSDIQRWWVRVVQPAADDIVRGWDAGKLGQICLWNFALCVERLLSCTTIFLRTFADSALHTHHECMYASYLSSPNAIMMSSCCVREKAVAATSVTGSSCGIRTTC</sequence>
<dbReference type="Proteomes" id="UP000265515">
    <property type="component" value="Unassembled WGS sequence"/>
</dbReference>
<evidence type="ECO:0000313" key="2">
    <source>
        <dbReference type="Proteomes" id="UP000265515"/>
    </source>
</evidence>
<keyword evidence="2" id="KW-1185">Reference proteome</keyword>
<comment type="caution">
    <text evidence="1">The sequence shown here is derived from an EMBL/GenBank/DDBJ whole genome shotgun (WGS) entry which is preliminary data.</text>
</comment>
<reference evidence="1 2" key="1">
    <citation type="journal article" date="2018" name="Cell">
        <title>The Chara Genome: Secondary Complexity and Implications for Plant Terrestrialization.</title>
        <authorList>
            <person name="Nishiyama T."/>
            <person name="Sakayama H."/>
            <person name="Vries J.D."/>
            <person name="Buschmann H."/>
            <person name="Saint-Marcoux D."/>
            <person name="Ullrich K.K."/>
            <person name="Haas F.B."/>
            <person name="Vanderstraeten L."/>
            <person name="Becker D."/>
            <person name="Lang D."/>
            <person name="Vosolsobe S."/>
            <person name="Rombauts S."/>
            <person name="Wilhelmsson P.K.I."/>
            <person name="Janitza P."/>
            <person name="Kern R."/>
            <person name="Heyl A."/>
            <person name="Rumpler F."/>
            <person name="Villalobos L.I.A.C."/>
            <person name="Clay J.M."/>
            <person name="Skokan R."/>
            <person name="Toyoda A."/>
            <person name="Suzuki Y."/>
            <person name="Kagoshima H."/>
            <person name="Schijlen E."/>
            <person name="Tajeshwar N."/>
            <person name="Catarino B."/>
            <person name="Hetherington A.J."/>
            <person name="Saltykova A."/>
            <person name="Bonnot C."/>
            <person name="Breuninger H."/>
            <person name="Symeonidi A."/>
            <person name="Radhakrishnan G.V."/>
            <person name="Van Nieuwerburgh F."/>
            <person name="Deforce D."/>
            <person name="Chang C."/>
            <person name="Karol K.G."/>
            <person name="Hedrich R."/>
            <person name="Ulvskov P."/>
            <person name="Glockner G."/>
            <person name="Delwiche C.F."/>
            <person name="Petrasek J."/>
            <person name="Van de Peer Y."/>
            <person name="Friml J."/>
            <person name="Beilby M."/>
            <person name="Dolan L."/>
            <person name="Kohara Y."/>
            <person name="Sugano S."/>
            <person name="Fujiyama A."/>
            <person name="Delaux P.-M."/>
            <person name="Quint M."/>
            <person name="TheiBen G."/>
            <person name="Hagemann M."/>
            <person name="Harholt J."/>
            <person name="Dunand C."/>
            <person name="Zachgo S."/>
            <person name="Langdale J."/>
            <person name="Maumus F."/>
            <person name="Straeten D.V.D."/>
            <person name="Gould S.B."/>
            <person name="Rensing S.A."/>
        </authorList>
    </citation>
    <scope>NUCLEOTIDE SEQUENCE [LARGE SCALE GENOMIC DNA]</scope>
    <source>
        <strain evidence="1 2">S276</strain>
    </source>
</reference>
<dbReference type="Gramene" id="GBG59105">
    <property type="protein sequence ID" value="GBG59105"/>
    <property type="gene ID" value="CBR_g24448"/>
</dbReference>
<name>A0A388JMW6_CHABU</name>
<evidence type="ECO:0000313" key="1">
    <source>
        <dbReference type="EMBL" id="GBG59105.1"/>
    </source>
</evidence>
<accession>A0A388JMW6</accession>